<feature type="chain" id="PRO_5029852232" description="Secreted protein" evidence="1">
    <location>
        <begin position="26"/>
        <end position="178"/>
    </location>
</feature>
<dbReference type="AlphaFoldDB" id="A0A7I9XWQ0"/>
<dbReference type="RefSeq" id="WP_163755805.1">
    <property type="nucleotide sequence ID" value="NZ_BLKW01000002.1"/>
</dbReference>
<sequence>MKRLFVALAGVGPVLAVIPPTPCVAASNNATTVFPVDETTQLETHTLVDCHRATGSCDFTAGANLRTPDGVTGFPPGLWARQSTEVRSTDRLTYLDVHATGGPFTKVFKEGGPDVITTIYWGEGPPDKYQTVGRIDSTDWRTGQPKTDTTVIVCAHIQVVYTGVNLTSPSTCAQTTFS</sequence>
<organism evidence="2 3">
    <name type="scientific">Mycobacterium botniense</name>
    <dbReference type="NCBI Taxonomy" id="84962"/>
    <lineage>
        <taxon>Bacteria</taxon>
        <taxon>Bacillati</taxon>
        <taxon>Actinomycetota</taxon>
        <taxon>Actinomycetes</taxon>
        <taxon>Mycobacteriales</taxon>
        <taxon>Mycobacteriaceae</taxon>
        <taxon>Mycobacterium</taxon>
    </lineage>
</organism>
<dbReference type="Proteomes" id="UP000465361">
    <property type="component" value="Unassembled WGS sequence"/>
</dbReference>
<reference evidence="2 3" key="1">
    <citation type="journal article" date="2019" name="Emerg. Microbes Infect.">
        <title>Comprehensive subspecies identification of 175 nontuberculous mycobacteria species based on 7547 genomic profiles.</title>
        <authorList>
            <person name="Matsumoto Y."/>
            <person name="Kinjo T."/>
            <person name="Motooka D."/>
            <person name="Nabeya D."/>
            <person name="Jung N."/>
            <person name="Uechi K."/>
            <person name="Horii T."/>
            <person name="Iida T."/>
            <person name="Fujita J."/>
            <person name="Nakamura S."/>
        </authorList>
    </citation>
    <scope>NUCLEOTIDE SEQUENCE [LARGE SCALE GENOMIC DNA]</scope>
    <source>
        <strain evidence="2 3">JCM 17322</strain>
    </source>
</reference>
<keyword evidence="3" id="KW-1185">Reference proteome</keyword>
<keyword evidence="1" id="KW-0732">Signal</keyword>
<evidence type="ECO:0000313" key="3">
    <source>
        <dbReference type="Proteomes" id="UP000465361"/>
    </source>
</evidence>
<name>A0A7I9XWQ0_9MYCO</name>
<evidence type="ECO:0000256" key="1">
    <source>
        <dbReference type="SAM" id="SignalP"/>
    </source>
</evidence>
<dbReference type="EMBL" id="BLKW01000002">
    <property type="protein sequence ID" value="GFG74222.1"/>
    <property type="molecule type" value="Genomic_DNA"/>
</dbReference>
<comment type="caution">
    <text evidence="2">The sequence shown here is derived from an EMBL/GenBank/DDBJ whole genome shotgun (WGS) entry which is preliminary data.</text>
</comment>
<accession>A0A7I9XWQ0</accession>
<proteinExistence type="predicted"/>
<gene>
    <name evidence="2" type="ORF">MBOT_15870</name>
</gene>
<evidence type="ECO:0000313" key="2">
    <source>
        <dbReference type="EMBL" id="GFG74222.1"/>
    </source>
</evidence>
<evidence type="ECO:0008006" key="4">
    <source>
        <dbReference type="Google" id="ProtNLM"/>
    </source>
</evidence>
<protein>
    <recommendedName>
        <fullName evidence="4">Secreted protein</fullName>
    </recommendedName>
</protein>
<feature type="signal peptide" evidence="1">
    <location>
        <begin position="1"/>
        <end position="25"/>
    </location>
</feature>